<organism evidence="3 4">
    <name type="scientific">Endozoicomonas gorgoniicola</name>
    <dbReference type="NCBI Taxonomy" id="1234144"/>
    <lineage>
        <taxon>Bacteria</taxon>
        <taxon>Pseudomonadati</taxon>
        <taxon>Pseudomonadota</taxon>
        <taxon>Gammaproteobacteria</taxon>
        <taxon>Oceanospirillales</taxon>
        <taxon>Endozoicomonadaceae</taxon>
        <taxon>Endozoicomonas</taxon>
    </lineage>
</organism>
<dbReference type="EMBL" id="JAPFCC010000001">
    <property type="protein sequence ID" value="MCW7552150.1"/>
    <property type="molecule type" value="Genomic_DNA"/>
</dbReference>
<keyword evidence="4" id="KW-1185">Reference proteome</keyword>
<dbReference type="SMART" id="SM00470">
    <property type="entry name" value="ParB"/>
    <property type="match status" value="1"/>
</dbReference>
<dbReference type="InterPro" id="IPR029063">
    <property type="entry name" value="SAM-dependent_MTases_sf"/>
</dbReference>
<protein>
    <submittedName>
        <fullName evidence="3">Site-specific DNA-methyltransferase</fullName>
    </submittedName>
</protein>
<feature type="domain" description="ParB-like N-terminal" evidence="2">
    <location>
        <begin position="4"/>
        <end position="90"/>
    </location>
</feature>
<dbReference type="InterPro" id="IPR036086">
    <property type="entry name" value="ParB/Sulfiredoxin_sf"/>
</dbReference>
<dbReference type="InterPro" id="IPR003115">
    <property type="entry name" value="ParB_N"/>
</dbReference>
<comment type="caution">
    <text evidence="3">The sequence shown here is derived from an EMBL/GenBank/DDBJ whole genome shotgun (WGS) entry which is preliminary data.</text>
</comment>
<dbReference type="Gene3D" id="3.40.50.150">
    <property type="entry name" value="Vaccinia Virus protein VP39"/>
    <property type="match status" value="1"/>
</dbReference>
<reference evidence="3 4" key="1">
    <citation type="submission" date="2022-10" db="EMBL/GenBank/DDBJ databases">
        <title>High-quality genome sequences of two octocoral-associated bacteria, Endozoicomonas euniceicola EF212 and Endozoicomonas gorgoniicola PS125.</title>
        <authorList>
            <person name="Chiou Y.-J."/>
            <person name="Chen Y.-H."/>
        </authorList>
    </citation>
    <scope>NUCLEOTIDE SEQUENCE [LARGE SCALE GENOMIC DNA]</scope>
    <source>
        <strain evidence="3 4">PS125</strain>
    </source>
</reference>
<sequence length="355" mass="39621">MLISQVKTDQLIPYAGNPKQHDNDQISRIAASITEFGFNVPVLIDDNCRIVSGHGRVLAAKRIGLDEVPTITLSHLDEHQKKAFMLADNRLQELGGGWNDDLLRVELSDLQAANFDIELTGFTEDDFIDNGEEDDSLAKENQCPEPDDNQPLVSQWGDVWQLGEHRLFCGDATLRDEVRDYIKEERAEMMFTDPPYGVNYISTKQDSIVGDITQSVIPVSFHVSVEHVLNENARIYMCGGCLNCPMYFSLFNLHLHKEAKIIVWVKENILMRNANYHSQYELIFFGWKGNGGGRGSGMVAGKPTTAPTSSRYTATCQKTTYTPPRNPLNCPCAASPTAVKKVTLSMTLLGVQDPH</sequence>
<dbReference type="SUPFAM" id="SSF53335">
    <property type="entry name" value="S-adenosyl-L-methionine-dependent methyltransferases"/>
    <property type="match status" value="1"/>
</dbReference>
<evidence type="ECO:0000313" key="4">
    <source>
        <dbReference type="Proteomes" id="UP001209854"/>
    </source>
</evidence>
<evidence type="ECO:0000313" key="3">
    <source>
        <dbReference type="EMBL" id="MCW7552150.1"/>
    </source>
</evidence>
<dbReference type="CDD" id="cd16403">
    <property type="entry name" value="ParB_N_like_MT"/>
    <property type="match status" value="1"/>
</dbReference>
<dbReference type="Gene3D" id="3.90.1530.10">
    <property type="entry name" value="Conserved hypothetical protein from pyrococcus furiosus pfu- 392566-001, ParB domain"/>
    <property type="match status" value="1"/>
</dbReference>
<gene>
    <name evidence="3" type="ORF">NX722_05715</name>
</gene>
<dbReference type="Proteomes" id="UP001209854">
    <property type="component" value="Unassembled WGS sequence"/>
</dbReference>
<dbReference type="InterPro" id="IPR015840">
    <property type="entry name" value="DNA_MeTrfase_ParB"/>
</dbReference>
<name>A0ABT3MRZ8_9GAMM</name>
<evidence type="ECO:0000256" key="1">
    <source>
        <dbReference type="SAM" id="MobiDB-lite"/>
    </source>
</evidence>
<feature type="region of interest" description="Disordered" evidence="1">
    <location>
        <begin position="130"/>
        <end position="150"/>
    </location>
</feature>
<dbReference type="SUPFAM" id="SSF110849">
    <property type="entry name" value="ParB/Sulfiredoxin"/>
    <property type="match status" value="1"/>
</dbReference>
<proteinExistence type="predicted"/>
<accession>A0ABT3MRZ8</accession>
<evidence type="ECO:0000259" key="2">
    <source>
        <dbReference type="SMART" id="SM00470"/>
    </source>
</evidence>
<dbReference type="Pfam" id="PF02195">
    <property type="entry name" value="ParB_N"/>
    <property type="match status" value="1"/>
</dbReference>
<dbReference type="PIRSF" id="PIRSF036758">
    <property type="entry name" value="Aden_M_ParB"/>
    <property type="match status" value="1"/>
</dbReference>